<sequence length="80" mass="9190">MLWDPKKTHFPVSILGDPPKPIPTSKASSEKKSRWITETTCNQPFNSSTKKSKTWRAHVPLTDRSMNYTFTPRPNALIYV</sequence>
<gene>
    <name evidence="2" type="ORF">EUGRSUZ_C02576</name>
</gene>
<evidence type="ECO:0000256" key="1">
    <source>
        <dbReference type="SAM" id="MobiDB-lite"/>
    </source>
</evidence>
<organism evidence="2">
    <name type="scientific">Eucalyptus grandis</name>
    <name type="common">Flooded gum</name>
    <dbReference type="NCBI Taxonomy" id="71139"/>
    <lineage>
        <taxon>Eukaryota</taxon>
        <taxon>Viridiplantae</taxon>
        <taxon>Streptophyta</taxon>
        <taxon>Embryophyta</taxon>
        <taxon>Tracheophyta</taxon>
        <taxon>Spermatophyta</taxon>
        <taxon>Magnoliopsida</taxon>
        <taxon>eudicotyledons</taxon>
        <taxon>Gunneridae</taxon>
        <taxon>Pentapetalae</taxon>
        <taxon>rosids</taxon>
        <taxon>malvids</taxon>
        <taxon>Myrtales</taxon>
        <taxon>Myrtaceae</taxon>
        <taxon>Myrtoideae</taxon>
        <taxon>Eucalypteae</taxon>
        <taxon>Eucalyptus</taxon>
    </lineage>
</organism>
<evidence type="ECO:0000313" key="2">
    <source>
        <dbReference type="EMBL" id="KCW81206.1"/>
    </source>
</evidence>
<dbReference type="Gramene" id="KCW81206">
    <property type="protein sequence ID" value="KCW81206"/>
    <property type="gene ID" value="EUGRSUZ_C02576"/>
</dbReference>
<proteinExistence type="predicted"/>
<name>A0A059CSM9_EUCGR</name>
<accession>A0A059CSM9</accession>
<dbReference type="InParanoid" id="A0A059CSM9"/>
<reference evidence="2" key="1">
    <citation type="submission" date="2013-07" db="EMBL/GenBank/DDBJ databases">
        <title>The genome of Eucalyptus grandis.</title>
        <authorList>
            <person name="Schmutz J."/>
            <person name="Hayes R."/>
            <person name="Myburg A."/>
            <person name="Tuskan G."/>
            <person name="Grattapaglia D."/>
            <person name="Rokhsar D.S."/>
        </authorList>
    </citation>
    <scope>NUCLEOTIDE SEQUENCE</scope>
    <source>
        <tissue evidence="2">Leaf extractions</tissue>
    </source>
</reference>
<feature type="compositionally biased region" description="Polar residues" evidence="1">
    <location>
        <begin position="36"/>
        <end position="49"/>
    </location>
</feature>
<protein>
    <submittedName>
        <fullName evidence="2">Uncharacterized protein</fullName>
    </submittedName>
</protein>
<dbReference type="EMBL" id="KK198755">
    <property type="protein sequence ID" value="KCW81206.1"/>
    <property type="molecule type" value="Genomic_DNA"/>
</dbReference>
<feature type="region of interest" description="Disordered" evidence="1">
    <location>
        <begin position="12"/>
        <end position="52"/>
    </location>
</feature>
<dbReference type="AlphaFoldDB" id="A0A059CSM9"/>